<organism evidence="2 3">
    <name type="scientific">Rhizophagus irregularis (strain DAOM 197198w)</name>
    <name type="common">Glomus intraradices</name>
    <dbReference type="NCBI Taxonomy" id="1432141"/>
    <lineage>
        <taxon>Eukaryota</taxon>
        <taxon>Fungi</taxon>
        <taxon>Fungi incertae sedis</taxon>
        <taxon>Mucoromycota</taxon>
        <taxon>Glomeromycotina</taxon>
        <taxon>Glomeromycetes</taxon>
        <taxon>Glomerales</taxon>
        <taxon>Glomeraceae</taxon>
        <taxon>Rhizophagus</taxon>
    </lineage>
</organism>
<evidence type="ECO:0000313" key="3">
    <source>
        <dbReference type="Proteomes" id="UP000022910"/>
    </source>
</evidence>
<evidence type="ECO:0000313" key="2">
    <source>
        <dbReference type="EMBL" id="EXX71816.1"/>
    </source>
</evidence>
<dbReference type="AlphaFoldDB" id="A0A015LGS8"/>
<accession>A0A015LGS8</accession>
<dbReference type="HOGENOM" id="CLU_662474_0_0_1"/>
<sequence length="447" mass="52551">MNSSIKHQHKQVSQQKEISQQEEISSTIVNNIKPQKTNYKKYLTDFVEYANEGIHSSINSLQSINITQKISHIYEMPSSFILPDDDLFAPTVKKFLEDYTLDDIYHNINKYGIKKELEIKGYKDIVISFDTSDYFVHKLSLTDKSLLNFTSTIKSINGQFLINLFIRKKKFILSDFKTYQILRRIETFNENDEEDNFIKNIKYINGFGAMEVYKFMESQLNDKYSLYLIEWICMQDPCSKFSQNRPQFPGQNYPGLRIGRKVNNMLIDLAHKGDGLSNIPENFHNAYIYHTQDYTFLNPAFQAYFDCLCDSLKNDLKVHGLSAVSWAFHNGHVKNLNGEIEIWKPEEQVYSISSKLSSYFVSHGYKSLYNIFRKRDYQVSIDWNNAKEIWKFSLNHQFVNYNTAEDIICNIHNEDEKKNELNIIKDVANEHQQNGQEHIWIPEKSKI</sequence>
<protein>
    <submittedName>
        <fullName evidence="2">Uncharacterized protein</fullName>
    </submittedName>
</protein>
<dbReference type="EMBL" id="JEMT01015914">
    <property type="protein sequence ID" value="EXX71816.1"/>
    <property type="molecule type" value="Genomic_DNA"/>
</dbReference>
<name>A0A015LGS8_RHIIW</name>
<dbReference type="OrthoDB" id="31616at2759"/>
<reference evidence="2 3" key="1">
    <citation type="submission" date="2014-02" db="EMBL/GenBank/DDBJ databases">
        <title>Single nucleus genome sequencing reveals high similarity among nuclei of an endomycorrhizal fungus.</title>
        <authorList>
            <person name="Lin K."/>
            <person name="Geurts R."/>
            <person name="Zhang Z."/>
            <person name="Limpens E."/>
            <person name="Saunders D.G."/>
            <person name="Mu D."/>
            <person name="Pang E."/>
            <person name="Cao H."/>
            <person name="Cha H."/>
            <person name="Lin T."/>
            <person name="Zhou Q."/>
            <person name="Shang Y."/>
            <person name="Li Y."/>
            <person name="Ivanov S."/>
            <person name="Sharma T."/>
            <person name="Velzen R.V."/>
            <person name="Ruijter N.D."/>
            <person name="Aanen D.K."/>
            <person name="Win J."/>
            <person name="Kamoun S."/>
            <person name="Bisseling T."/>
            <person name="Huang S."/>
        </authorList>
    </citation>
    <scope>NUCLEOTIDE SEQUENCE [LARGE SCALE GENOMIC DNA]</scope>
    <source>
        <strain evidence="3">DAOM197198w</strain>
    </source>
</reference>
<feature type="compositionally biased region" description="Basic residues" evidence="1">
    <location>
        <begin position="1"/>
        <end position="10"/>
    </location>
</feature>
<proteinExistence type="predicted"/>
<evidence type="ECO:0000256" key="1">
    <source>
        <dbReference type="SAM" id="MobiDB-lite"/>
    </source>
</evidence>
<comment type="caution">
    <text evidence="2">The sequence shown here is derived from an EMBL/GenBank/DDBJ whole genome shotgun (WGS) entry which is preliminary data.</text>
</comment>
<keyword evidence="3" id="KW-1185">Reference proteome</keyword>
<dbReference type="OMA" id="GCFLWVL"/>
<feature type="region of interest" description="Disordered" evidence="1">
    <location>
        <begin position="1"/>
        <end position="20"/>
    </location>
</feature>
<dbReference type="Proteomes" id="UP000022910">
    <property type="component" value="Unassembled WGS sequence"/>
</dbReference>
<gene>
    <name evidence="2" type="ORF">RirG_075290</name>
</gene>